<dbReference type="EMBL" id="BMLW01000008">
    <property type="protein sequence ID" value="GGP12491.1"/>
    <property type="molecule type" value="Genomic_DNA"/>
</dbReference>
<dbReference type="InterPro" id="IPR001387">
    <property type="entry name" value="Cro/C1-type_HTH"/>
</dbReference>
<proteinExistence type="predicted"/>
<name>A0ABQ2NWM9_9BACI</name>
<dbReference type="SUPFAM" id="SSF47413">
    <property type="entry name" value="lambda repressor-like DNA-binding domains"/>
    <property type="match status" value="1"/>
</dbReference>
<dbReference type="CDD" id="cd00093">
    <property type="entry name" value="HTH_XRE"/>
    <property type="match status" value="1"/>
</dbReference>
<sequence>MDVGEKLKEARLAKDISLDSLQEKTKIQKRYLVAIEEGNFNILPGKFYTRAFIKEYASAVGINPDELMTDHKEELPPTEEEENVQYSRIQRTRKESRSDKESRSSSIIPTVTVILLIIAIIAVAIFFLRQSSSSNEGEPVEDNNTDSSTIITDSDENNNDNGNDAAADDSEENNNDEENEDEEQEADENEEVSVEVVEEGTGSSPTSVLELSNVSDEAVLTLESADSELNSWLDVTGGDDESLFSGNFDAEASPLEIDISGEDSVLLNIGNSSAVTISVDGTDIEYPTSAIHQRLELQIGN</sequence>
<dbReference type="RefSeq" id="WP_188735041.1">
    <property type="nucleotide sequence ID" value="NZ_BMLW01000008.1"/>
</dbReference>
<keyword evidence="2" id="KW-0472">Membrane</keyword>
<dbReference type="InterPro" id="IPR050400">
    <property type="entry name" value="Bact_Cytoskel_RodZ"/>
</dbReference>
<dbReference type="PANTHER" id="PTHR34475">
    <property type="match status" value="1"/>
</dbReference>
<feature type="region of interest" description="Disordered" evidence="1">
    <location>
        <begin position="73"/>
        <end position="104"/>
    </location>
</feature>
<dbReference type="Proteomes" id="UP000641206">
    <property type="component" value="Unassembled WGS sequence"/>
</dbReference>
<evidence type="ECO:0000259" key="3">
    <source>
        <dbReference type="PROSITE" id="PS50943"/>
    </source>
</evidence>
<keyword evidence="2" id="KW-1133">Transmembrane helix</keyword>
<feature type="compositionally biased region" description="Acidic residues" evidence="1">
    <location>
        <begin position="166"/>
        <end position="198"/>
    </location>
</feature>
<dbReference type="PANTHER" id="PTHR34475:SF1">
    <property type="entry name" value="CYTOSKELETON PROTEIN RODZ"/>
    <property type="match status" value="1"/>
</dbReference>
<protein>
    <submittedName>
        <fullName evidence="4">Transcriptional regulator</fullName>
    </submittedName>
</protein>
<evidence type="ECO:0000313" key="5">
    <source>
        <dbReference type="Proteomes" id="UP000641206"/>
    </source>
</evidence>
<gene>
    <name evidence="4" type="ORF">GCM10011346_28660</name>
</gene>
<feature type="transmembrane region" description="Helical" evidence="2">
    <location>
        <begin position="107"/>
        <end position="128"/>
    </location>
</feature>
<feature type="domain" description="HTH cro/C1-type" evidence="3">
    <location>
        <begin position="7"/>
        <end position="67"/>
    </location>
</feature>
<evidence type="ECO:0000256" key="2">
    <source>
        <dbReference type="SAM" id="Phobius"/>
    </source>
</evidence>
<keyword evidence="2" id="KW-0812">Transmembrane</keyword>
<evidence type="ECO:0000313" key="4">
    <source>
        <dbReference type="EMBL" id="GGP12491.1"/>
    </source>
</evidence>
<dbReference type="InterPro" id="IPR025194">
    <property type="entry name" value="RodZ-like_C"/>
</dbReference>
<dbReference type="PROSITE" id="PS50943">
    <property type="entry name" value="HTH_CROC1"/>
    <property type="match status" value="1"/>
</dbReference>
<dbReference type="InterPro" id="IPR010982">
    <property type="entry name" value="Lambda_DNA-bd_dom_sf"/>
</dbReference>
<keyword evidence="5" id="KW-1185">Reference proteome</keyword>
<feature type="compositionally biased region" description="Basic and acidic residues" evidence="1">
    <location>
        <begin position="92"/>
        <end position="103"/>
    </location>
</feature>
<dbReference type="Pfam" id="PF13464">
    <property type="entry name" value="RodZ_C"/>
    <property type="match status" value="1"/>
</dbReference>
<evidence type="ECO:0000256" key="1">
    <source>
        <dbReference type="SAM" id="MobiDB-lite"/>
    </source>
</evidence>
<accession>A0ABQ2NWM9</accession>
<organism evidence="4 5">
    <name type="scientific">Oceanobacillus neutriphilus</name>
    <dbReference type="NCBI Taxonomy" id="531815"/>
    <lineage>
        <taxon>Bacteria</taxon>
        <taxon>Bacillati</taxon>
        <taxon>Bacillota</taxon>
        <taxon>Bacilli</taxon>
        <taxon>Bacillales</taxon>
        <taxon>Bacillaceae</taxon>
        <taxon>Oceanobacillus</taxon>
    </lineage>
</organism>
<feature type="region of interest" description="Disordered" evidence="1">
    <location>
        <begin position="133"/>
        <end position="208"/>
    </location>
</feature>
<dbReference type="Gene3D" id="1.10.260.40">
    <property type="entry name" value="lambda repressor-like DNA-binding domains"/>
    <property type="match status" value="1"/>
</dbReference>
<reference evidence="5" key="1">
    <citation type="journal article" date="2019" name="Int. J. Syst. Evol. Microbiol.">
        <title>The Global Catalogue of Microorganisms (GCM) 10K type strain sequencing project: providing services to taxonomists for standard genome sequencing and annotation.</title>
        <authorList>
            <consortium name="The Broad Institute Genomics Platform"/>
            <consortium name="The Broad Institute Genome Sequencing Center for Infectious Disease"/>
            <person name="Wu L."/>
            <person name="Ma J."/>
        </authorList>
    </citation>
    <scope>NUCLEOTIDE SEQUENCE [LARGE SCALE GENOMIC DNA]</scope>
    <source>
        <strain evidence="5">CGMCC 1.7693</strain>
    </source>
</reference>
<dbReference type="Pfam" id="PF13413">
    <property type="entry name" value="HTH_25"/>
    <property type="match status" value="1"/>
</dbReference>
<comment type="caution">
    <text evidence="4">The sequence shown here is derived from an EMBL/GenBank/DDBJ whole genome shotgun (WGS) entry which is preliminary data.</text>
</comment>